<dbReference type="GO" id="GO:0016413">
    <property type="term" value="F:O-acetyltransferase activity"/>
    <property type="evidence" value="ECO:0007669"/>
    <property type="project" value="TreeGrafter"/>
</dbReference>
<feature type="transmembrane region" description="Helical" evidence="7">
    <location>
        <begin position="37"/>
        <end position="62"/>
    </location>
</feature>
<evidence type="ECO:0000256" key="3">
    <source>
        <dbReference type="ARBA" id="ARBA00022475"/>
    </source>
</evidence>
<evidence type="ECO:0000256" key="1">
    <source>
        <dbReference type="ARBA" id="ARBA00004651"/>
    </source>
</evidence>
<comment type="caution">
    <text evidence="9">The sequence shown here is derived from an EMBL/GenBank/DDBJ whole genome shotgun (WGS) entry which is preliminary data.</text>
</comment>
<dbReference type="PANTHER" id="PTHR40074:SF2">
    <property type="entry name" value="O-ACETYLTRANSFERASE WECH"/>
    <property type="match status" value="1"/>
</dbReference>
<feature type="transmembrane region" description="Helical" evidence="7">
    <location>
        <begin position="178"/>
        <end position="196"/>
    </location>
</feature>
<feature type="transmembrane region" description="Helical" evidence="7">
    <location>
        <begin position="114"/>
        <end position="138"/>
    </location>
</feature>
<dbReference type="GO" id="GO:0005886">
    <property type="term" value="C:plasma membrane"/>
    <property type="evidence" value="ECO:0007669"/>
    <property type="project" value="UniProtKB-SubCell"/>
</dbReference>
<feature type="transmembrane region" description="Helical" evidence="7">
    <location>
        <begin position="233"/>
        <end position="249"/>
    </location>
</feature>
<keyword evidence="4 7" id="KW-0812">Transmembrane</keyword>
<evidence type="ECO:0000256" key="4">
    <source>
        <dbReference type="ARBA" id="ARBA00022692"/>
    </source>
</evidence>
<evidence type="ECO:0000313" key="10">
    <source>
        <dbReference type="Proteomes" id="UP000437446"/>
    </source>
</evidence>
<proteinExistence type="inferred from homology"/>
<feature type="transmembrane region" description="Helical" evidence="7">
    <location>
        <begin position="269"/>
        <end position="288"/>
    </location>
</feature>
<dbReference type="Pfam" id="PF01757">
    <property type="entry name" value="Acyl_transf_3"/>
    <property type="match status" value="1"/>
</dbReference>
<sequence>MESKRNVIHSLYLLKFFLAVLIVCIHMQVFFSPDVKAVIIPLTRIGVPLFFIISGYFFYPRFRENNNAYLKRQLLKITKVTSVAIVIYLVYSFLKGEMTISSLVSIKRWGLLFLFNVSTVGVHLWYLLAYIYVLLIVYFVKKTQISDFQIFIMGGVILCLTPIIALLCSFGGIPVVLYRNWLFTGIPFFVLGMYIYKMDLENKINVCFLEIGILLFSVLSILDGIFLNDQRDLLFTTPLLSFCVFLLFLKKKEWNIVWMSEIGKRDSLWIYIFHYMIISIIRSLYSYWDFNMEGTAFFLVPIVMLVSMGLSRLVQKIKLFQI</sequence>
<keyword evidence="5 7" id="KW-1133">Transmembrane helix</keyword>
<dbReference type="GO" id="GO:0009246">
    <property type="term" value="P:enterobacterial common antigen biosynthetic process"/>
    <property type="evidence" value="ECO:0007669"/>
    <property type="project" value="TreeGrafter"/>
</dbReference>
<reference evidence="9 10" key="1">
    <citation type="journal article" date="2019" name="Nat. Med.">
        <title>A library of human gut bacterial isolates paired with longitudinal multiomics data enables mechanistic microbiome research.</title>
        <authorList>
            <person name="Poyet M."/>
            <person name="Groussin M."/>
            <person name="Gibbons S.M."/>
            <person name="Avila-Pacheco J."/>
            <person name="Jiang X."/>
            <person name="Kearney S.M."/>
            <person name="Perrotta A.R."/>
            <person name="Berdy B."/>
            <person name="Zhao S."/>
            <person name="Lieberman T.D."/>
            <person name="Swanson P.K."/>
            <person name="Smith M."/>
            <person name="Roesemann S."/>
            <person name="Alexander J.E."/>
            <person name="Rich S.A."/>
            <person name="Livny J."/>
            <person name="Vlamakis H."/>
            <person name="Clish C."/>
            <person name="Bullock K."/>
            <person name="Deik A."/>
            <person name="Scott J."/>
            <person name="Pierce K.A."/>
            <person name="Xavier R.J."/>
            <person name="Alm E.J."/>
        </authorList>
    </citation>
    <scope>NUCLEOTIDE SEQUENCE [LARGE SCALE GENOMIC DNA]</scope>
    <source>
        <strain evidence="9 10">BIOML-A25</strain>
    </source>
</reference>
<organism evidence="9 10">
    <name type="scientific">Parabacteroides merdae</name>
    <dbReference type="NCBI Taxonomy" id="46503"/>
    <lineage>
        <taxon>Bacteria</taxon>
        <taxon>Pseudomonadati</taxon>
        <taxon>Bacteroidota</taxon>
        <taxon>Bacteroidia</taxon>
        <taxon>Bacteroidales</taxon>
        <taxon>Tannerellaceae</taxon>
        <taxon>Parabacteroides</taxon>
    </lineage>
</organism>
<comment type="subcellular location">
    <subcellularLocation>
        <location evidence="1">Cell membrane</location>
        <topology evidence="1">Multi-pass membrane protein</topology>
    </subcellularLocation>
</comment>
<dbReference type="EMBL" id="WNCR01000002">
    <property type="protein sequence ID" value="MTU28593.1"/>
    <property type="molecule type" value="Genomic_DNA"/>
</dbReference>
<dbReference type="Proteomes" id="UP000437446">
    <property type="component" value="Unassembled WGS sequence"/>
</dbReference>
<dbReference type="InterPro" id="IPR002656">
    <property type="entry name" value="Acyl_transf_3_dom"/>
</dbReference>
<keyword evidence="9" id="KW-0012">Acyltransferase</keyword>
<evidence type="ECO:0000259" key="8">
    <source>
        <dbReference type="Pfam" id="PF01757"/>
    </source>
</evidence>
<feature type="transmembrane region" description="Helical" evidence="7">
    <location>
        <begin position="294"/>
        <end position="314"/>
    </location>
</feature>
<feature type="transmembrane region" description="Helical" evidence="7">
    <location>
        <begin position="12"/>
        <end position="31"/>
    </location>
</feature>
<evidence type="ECO:0000313" key="9">
    <source>
        <dbReference type="EMBL" id="MTU28593.1"/>
    </source>
</evidence>
<name>A0A7K1HBM2_9BACT</name>
<dbReference type="RefSeq" id="WP_129943010.1">
    <property type="nucleotide sequence ID" value="NZ_RCYQ01000002.1"/>
</dbReference>
<evidence type="ECO:0000256" key="2">
    <source>
        <dbReference type="ARBA" id="ARBA00007400"/>
    </source>
</evidence>
<dbReference type="AlphaFoldDB" id="A0A7K1HBM2"/>
<keyword evidence="9" id="KW-0808">Transferase</keyword>
<keyword evidence="6 7" id="KW-0472">Membrane</keyword>
<feature type="domain" description="Acyltransferase 3" evidence="8">
    <location>
        <begin position="9"/>
        <end position="310"/>
    </location>
</feature>
<evidence type="ECO:0000256" key="7">
    <source>
        <dbReference type="SAM" id="Phobius"/>
    </source>
</evidence>
<comment type="similarity">
    <text evidence="2">Belongs to the acyltransferase 3 family.</text>
</comment>
<feature type="transmembrane region" description="Helical" evidence="7">
    <location>
        <begin position="74"/>
        <end position="94"/>
    </location>
</feature>
<protein>
    <submittedName>
        <fullName evidence="9">Acyltransferase family protein</fullName>
    </submittedName>
</protein>
<evidence type="ECO:0000256" key="6">
    <source>
        <dbReference type="ARBA" id="ARBA00023136"/>
    </source>
</evidence>
<feature type="transmembrane region" description="Helical" evidence="7">
    <location>
        <begin position="208"/>
        <end position="227"/>
    </location>
</feature>
<dbReference type="PANTHER" id="PTHR40074">
    <property type="entry name" value="O-ACETYLTRANSFERASE WECH"/>
    <property type="match status" value="1"/>
</dbReference>
<accession>A0A7K1HBM2</accession>
<keyword evidence="3" id="KW-1003">Cell membrane</keyword>
<feature type="transmembrane region" description="Helical" evidence="7">
    <location>
        <begin position="150"/>
        <end position="172"/>
    </location>
</feature>
<evidence type="ECO:0000256" key="5">
    <source>
        <dbReference type="ARBA" id="ARBA00022989"/>
    </source>
</evidence>
<gene>
    <name evidence="9" type="ORF">GMD66_05065</name>
</gene>